<feature type="transmembrane region" description="Helical" evidence="1">
    <location>
        <begin position="151"/>
        <end position="168"/>
    </location>
</feature>
<reference evidence="2" key="1">
    <citation type="submission" date="2021-03" db="EMBL/GenBank/DDBJ databases">
        <title>Antimicrobial resistance genes in bacteria isolated from Japanese honey, and their potential for conferring macrolide and lincosamide resistance in the American foulbrood pathogen Paenibacillus larvae.</title>
        <authorList>
            <person name="Okamoto M."/>
            <person name="Kumagai M."/>
            <person name="Kanamori H."/>
            <person name="Takamatsu D."/>
        </authorList>
    </citation>
    <scope>NUCLEOTIDE SEQUENCE</scope>
    <source>
        <strain evidence="2">J40TS1</strain>
    </source>
</reference>
<feature type="transmembrane region" description="Helical" evidence="1">
    <location>
        <begin position="92"/>
        <end position="117"/>
    </location>
</feature>
<feature type="transmembrane region" description="Helical" evidence="1">
    <location>
        <begin position="188"/>
        <end position="204"/>
    </location>
</feature>
<keyword evidence="3" id="KW-1185">Reference proteome</keyword>
<evidence type="ECO:0000313" key="2">
    <source>
        <dbReference type="EMBL" id="GIP17546.1"/>
    </source>
</evidence>
<gene>
    <name evidence="2" type="ORF">J40TS1_31880</name>
</gene>
<feature type="transmembrane region" description="Helical" evidence="1">
    <location>
        <begin position="123"/>
        <end position="144"/>
    </location>
</feature>
<organism evidence="2 3">
    <name type="scientific">Paenibacillus montaniterrae</name>
    <dbReference type="NCBI Taxonomy" id="429341"/>
    <lineage>
        <taxon>Bacteria</taxon>
        <taxon>Bacillati</taxon>
        <taxon>Bacillota</taxon>
        <taxon>Bacilli</taxon>
        <taxon>Bacillales</taxon>
        <taxon>Paenibacillaceae</taxon>
        <taxon>Paenibacillus</taxon>
    </lineage>
</organism>
<keyword evidence="1" id="KW-0812">Transmembrane</keyword>
<name>A0A919YUJ7_9BACL</name>
<sequence>MGEIGLRKGWHIAVLNIRHFALPHIGLCLLLFGICHVLFGSSRLDSQTVMTVLQYFAVLTGVILLTPLTAPEQTSELEQLMRTKATSYAYVLLLRAIYSLIALSLLLGGYGGLLYGLDSAIELPTLAGTLATAVLLGGLSLLVAAVSHQVVAGYMSAAVLYMLALFAGERLGVFQLFATGKISYSDKLWHAAVGLACITAALIYKCKRSS</sequence>
<proteinExistence type="predicted"/>
<evidence type="ECO:0000256" key="1">
    <source>
        <dbReference type="SAM" id="Phobius"/>
    </source>
</evidence>
<evidence type="ECO:0000313" key="3">
    <source>
        <dbReference type="Proteomes" id="UP000683139"/>
    </source>
</evidence>
<protein>
    <submittedName>
        <fullName evidence="2">Uncharacterized protein</fullName>
    </submittedName>
</protein>
<keyword evidence="1" id="KW-1133">Transmembrane helix</keyword>
<feature type="transmembrane region" description="Helical" evidence="1">
    <location>
        <begin position="20"/>
        <end position="40"/>
    </location>
</feature>
<dbReference type="RefSeq" id="WP_213516989.1">
    <property type="nucleotide sequence ID" value="NZ_BOSE01000006.1"/>
</dbReference>
<comment type="caution">
    <text evidence="2">The sequence shown here is derived from an EMBL/GenBank/DDBJ whole genome shotgun (WGS) entry which is preliminary data.</text>
</comment>
<feature type="transmembrane region" description="Helical" evidence="1">
    <location>
        <begin position="52"/>
        <end position="71"/>
    </location>
</feature>
<dbReference type="EMBL" id="BOSE01000006">
    <property type="protein sequence ID" value="GIP17546.1"/>
    <property type="molecule type" value="Genomic_DNA"/>
</dbReference>
<accession>A0A919YUJ7</accession>
<dbReference type="Proteomes" id="UP000683139">
    <property type="component" value="Unassembled WGS sequence"/>
</dbReference>
<dbReference type="AlphaFoldDB" id="A0A919YUJ7"/>
<keyword evidence="1" id="KW-0472">Membrane</keyword>